<evidence type="ECO:0000313" key="3">
    <source>
        <dbReference type="Proteomes" id="UP000314294"/>
    </source>
</evidence>
<comment type="caution">
    <text evidence="2">The sequence shown here is derived from an EMBL/GenBank/DDBJ whole genome shotgun (WGS) entry which is preliminary data.</text>
</comment>
<sequence length="32" mass="3808">MELRRRAAVESERETRSDRDQRSRSTGTESVR</sequence>
<organism evidence="2 3">
    <name type="scientific">Liparis tanakae</name>
    <name type="common">Tanaka's snailfish</name>
    <dbReference type="NCBI Taxonomy" id="230148"/>
    <lineage>
        <taxon>Eukaryota</taxon>
        <taxon>Metazoa</taxon>
        <taxon>Chordata</taxon>
        <taxon>Craniata</taxon>
        <taxon>Vertebrata</taxon>
        <taxon>Euteleostomi</taxon>
        <taxon>Actinopterygii</taxon>
        <taxon>Neopterygii</taxon>
        <taxon>Teleostei</taxon>
        <taxon>Neoteleostei</taxon>
        <taxon>Acanthomorphata</taxon>
        <taxon>Eupercaria</taxon>
        <taxon>Perciformes</taxon>
        <taxon>Cottioidei</taxon>
        <taxon>Cottales</taxon>
        <taxon>Liparidae</taxon>
        <taxon>Liparis</taxon>
    </lineage>
</organism>
<proteinExistence type="predicted"/>
<dbReference type="AlphaFoldDB" id="A0A4Z2DYR9"/>
<feature type="compositionally biased region" description="Basic and acidic residues" evidence="1">
    <location>
        <begin position="1"/>
        <end position="23"/>
    </location>
</feature>
<dbReference type="EMBL" id="SRLO01026596">
    <property type="protein sequence ID" value="TNN21666.1"/>
    <property type="molecule type" value="Genomic_DNA"/>
</dbReference>
<gene>
    <name evidence="2" type="ORF">EYF80_068222</name>
</gene>
<keyword evidence="3" id="KW-1185">Reference proteome</keyword>
<name>A0A4Z2DYR9_9TELE</name>
<feature type="region of interest" description="Disordered" evidence="1">
    <location>
        <begin position="1"/>
        <end position="32"/>
    </location>
</feature>
<protein>
    <submittedName>
        <fullName evidence="2">Uncharacterized protein</fullName>
    </submittedName>
</protein>
<evidence type="ECO:0000256" key="1">
    <source>
        <dbReference type="SAM" id="MobiDB-lite"/>
    </source>
</evidence>
<dbReference type="Proteomes" id="UP000314294">
    <property type="component" value="Unassembled WGS sequence"/>
</dbReference>
<evidence type="ECO:0000313" key="2">
    <source>
        <dbReference type="EMBL" id="TNN21666.1"/>
    </source>
</evidence>
<reference evidence="2 3" key="1">
    <citation type="submission" date="2019-03" db="EMBL/GenBank/DDBJ databases">
        <title>First draft genome of Liparis tanakae, snailfish: a comprehensive survey of snailfish specific genes.</title>
        <authorList>
            <person name="Kim W."/>
            <person name="Song I."/>
            <person name="Jeong J.-H."/>
            <person name="Kim D."/>
            <person name="Kim S."/>
            <person name="Ryu S."/>
            <person name="Song J.Y."/>
            <person name="Lee S.K."/>
        </authorList>
    </citation>
    <scope>NUCLEOTIDE SEQUENCE [LARGE SCALE GENOMIC DNA]</scope>
    <source>
        <tissue evidence="2">Muscle</tissue>
    </source>
</reference>
<accession>A0A4Z2DYR9</accession>